<proteinExistence type="predicted"/>
<dbReference type="AlphaFoldDB" id="A0A7R8H0N8"/>
<dbReference type="Proteomes" id="UP000675881">
    <property type="component" value="Chromosome 10"/>
</dbReference>
<dbReference type="EMBL" id="HG994589">
    <property type="protein sequence ID" value="CAF2793097.1"/>
    <property type="molecule type" value="Genomic_DNA"/>
</dbReference>
<evidence type="ECO:0000313" key="2">
    <source>
        <dbReference type="Proteomes" id="UP000675881"/>
    </source>
</evidence>
<organism evidence="1 2">
    <name type="scientific">Lepeophtheirus salmonis</name>
    <name type="common">Salmon louse</name>
    <name type="synonym">Caligus salmonis</name>
    <dbReference type="NCBI Taxonomy" id="72036"/>
    <lineage>
        <taxon>Eukaryota</taxon>
        <taxon>Metazoa</taxon>
        <taxon>Ecdysozoa</taxon>
        <taxon>Arthropoda</taxon>
        <taxon>Crustacea</taxon>
        <taxon>Multicrustacea</taxon>
        <taxon>Hexanauplia</taxon>
        <taxon>Copepoda</taxon>
        <taxon>Siphonostomatoida</taxon>
        <taxon>Caligidae</taxon>
        <taxon>Lepeophtheirus</taxon>
    </lineage>
</organism>
<keyword evidence="2" id="KW-1185">Reference proteome</keyword>
<reference evidence="1" key="1">
    <citation type="submission" date="2021-02" db="EMBL/GenBank/DDBJ databases">
        <authorList>
            <person name="Bekaert M."/>
        </authorList>
    </citation>
    <scope>NUCLEOTIDE SEQUENCE</scope>
    <source>
        <strain evidence="1">IoA-00</strain>
    </source>
</reference>
<name>A0A7R8H0N8_LEPSM</name>
<sequence length="136" mass="14859">MTEHRSQRQLHPQLEAEINDVGGQKAFDSGSCPCPSGQKENCGDCGDPGLMPVMYLWQASIGTLSSPDRSSLDYGIWGFAEGKACVTLQRNMEHLKVKAESLWTNIPEDDVVNVAFRPCVKAMDVAGGSHMNKIFS</sequence>
<gene>
    <name evidence="1" type="ORF">LSAA_2304</name>
</gene>
<evidence type="ECO:0000313" key="1">
    <source>
        <dbReference type="EMBL" id="CAF2793097.1"/>
    </source>
</evidence>
<accession>A0A7R8H0N8</accession>
<protein>
    <submittedName>
        <fullName evidence="1">(salmon louse) hypothetical protein</fullName>
    </submittedName>
</protein>